<dbReference type="NCBIfam" id="TIGR00377">
    <property type="entry name" value="ant_ant_sig"/>
    <property type="match status" value="1"/>
</dbReference>
<dbReference type="Pfam" id="PF01740">
    <property type="entry name" value="STAS"/>
    <property type="match status" value="1"/>
</dbReference>
<dbReference type="CDD" id="cd07043">
    <property type="entry name" value="STAS_anti-anti-sigma_factors"/>
    <property type="match status" value="1"/>
</dbReference>
<gene>
    <name evidence="4" type="ORF">Asi02nite_76770</name>
</gene>
<dbReference type="InterPro" id="IPR003658">
    <property type="entry name" value="Anti-sigma_ant"/>
</dbReference>
<protein>
    <recommendedName>
        <fullName evidence="2">Anti-sigma factor antagonist</fullName>
    </recommendedName>
</protein>
<name>A0ABQ4D3R4_9ACTN</name>
<dbReference type="InterPro" id="IPR036513">
    <property type="entry name" value="STAS_dom_sf"/>
</dbReference>
<dbReference type="Gene3D" id="3.30.750.24">
    <property type="entry name" value="STAS domain"/>
    <property type="match status" value="1"/>
</dbReference>
<dbReference type="EMBL" id="BONE01000121">
    <property type="protein sequence ID" value="GIF78159.1"/>
    <property type="molecule type" value="Genomic_DNA"/>
</dbReference>
<evidence type="ECO:0000259" key="3">
    <source>
        <dbReference type="PROSITE" id="PS50801"/>
    </source>
</evidence>
<comment type="similarity">
    <text evidence="1 2">Belongs to the anti-sigma-factor antagonist family.</text>
</comment>
<evidence type="ECO:0000313" key="5">
    <source>
        <dbReference type="Proteomes" id="UP000604117"/>
    </source>
</evidence>
<dbReference type="PROSITE" id="PS50801">
    <property type="entry name" value="STAS"/>
    <property type="match status" value="1"/>
</dbReference>
<comment type="caution">
    <text evidence="4">The sequence shown here is derived from an EMBL/GenBank/DDBJ whole genome shotgun (WGS) entry which is preliminary data.</text>
</comment>
<keyword evidence="5" id="KW-1185">Reference proteome</keyword>
<feature type="domain" description="STAS" evidence="3">
    <location>
        <begin position="17"/>
        <end position="106"/>
    </location>
</feature>
<reference evidence="4 5" key="1">
    <citation type="submission" date="2021-01" db="EMBL/GenBank/DDBJ databases">
        <title>Whole genome shotgun sequence of Asanoa siamensis NBRC 107932.</title>
        <authorList>
            <person name="Komaki H."/>
            <person name="Tamura T."/>
        </authorList>
    </citation>
    <scope>NUCLEOTIDE SEQUENCE [LARGE SCALE GENOMIC DNA]</scope>
    <source>
        <strain evidence="4 5">NBRC 107932</strain>
    </source>
</reference>
<organism evidence="4 5">
    <name type="scientific">Asanoa siamensis</name>
    <dbReference type="NCBI Taxonomy" id="926357"/>
    <lineage>
        <taxon>Bacteria</taxon>
        <taxon>Bacillati</taxon>
        <taxon>Actinomycetota</taxon>
        <taxon>Actinomycetes</taxon>
        <taxon>Micromonosporales</taxon>
        <taxon>Micromonosporaceae</taxon>
        <taxon>Asanoa</taxon>
    </lineage>
</organism>
<evidence type="ECO:0000256" key="2">
    <source>
        <dbReference type="RuleBase" id="RU003749"/>
    </source>
</evidence>
<evidence type="ECO:0000313" key="4">
    <source>
        <dbReference type="EMBL" id="GIF78159.1"/>
    </source>
</evidence>
<proteinExistence type="inferred from homology"/>
<dbReference type="PANTHER" id="PTHR33495">
    <property type="entry name" value="ANTI-SIGMA FACTOR ANTAGONIST TM_1081-RELATED-RELATED"/>
    <property type="match status" value="1"/>
</dbReference>
<dbReference type="Proteomes" id="UP000604117">
    <property type="component" value="Unassembled WGS sequence"/>
</dbReference>
<accession>A0ABQ4D3R4</accession>
<dbReference type="PANTHER" id="PTHR33495:SF2">
    <property type="entry name" value="ANTI-SIGMA FACTOR ANTAGONIST TM_1081-RELATED"/>
    <property type="match status" value="1"/>
</dbReference>
<evidence type="ECO:0000256" key="1">
    <source>
        <dbReference type="ARBA" id="ARBA00009013"/>
    </source>
</evidence>
<dbReference type="InterPro" id="IPR002645">
    <property type="entry name" value="STAS_dom"/>
</dbReference>
<dbReference type="SUPFAM" id="SSF52091">
    <property type="entry name" value="SpoIIaa-like"/>
    <property type="match status" value="1"/>
</dbReference>
<sequence>MTYADRMTEDQSDQGTVIYVRGDVDLDSHLEVEHAIIAAIETGADPVVVDLSEVPFLDSSGVRALLQARTVALRQEVRLVVRDPQPIVAQVLRLTNVAPLFGLPTG</sequence>